<feature type="compositionally biased region" description="Basic and acidic residues" evidence="2">
    <location>
        <begin position="1"/>
        <end position="16"/>
    </location>
</feature>
<evidence type="ECO:0008006" key="5">
    <source>
        <dbReference type="Google" id="ProtNLM"/>
    </source>
</evidence>
<reference evidence="3 4" key="1">
    <citation type="journal article" date="2023" name="bioRxiv">
        <title>High-quality genome assemblies of four members of thePodospora anserinaspecies complex.</title>
        <authorList>
            <person name="Ament-Velasquez S.L."/>
            <person name="Vogan A.A."/>
            <person name="Wallerman O."/>
            <person name="Hartmann F."/>
            <person name="Gautier V."/>
            <person name="Silar P."/>
            <person name="Giraud T."/>
            <person name="Johannesson H."/>
        </authorList>
    </citation>
    <scope>NUCLEOTIDE SEQUENCE [LARGE SCALE GENOMIC DNA]</scope>
    <source>
        <strain evidence="3 4">CBS 415.72m</strain>
    </source>
</reference>
<dbReference type="RefSeq" id="XP_062742584.1">
    <property type="nucleotide sequence ID" value="XM_062891256.1"/>
</dbReference>
<feature type="compositionally biased region" description="Pro residues" evidence="2">
    <location>
        <begin position="17"/>
        <end position="29"/>
    </location>
</feature>
<name>A0ABR0GCY2_9PEZI</name>
<feature type="region of interest" description="Disordered" evidence="2">
    <location>
        <begin position="1"/>
        <end position="43"/>
    </location>
</feature>
<dbReference type="PANTHER" id="PTHR35870">
    <property type="entry name" value="PROTEIN, PUTATIVE (AFU_ORTHOLOGUE AFUA_5G03330)-RELATED"/>
    <property type="match status" value="1"/>
</dbReference>
<sequence>MGWACRDIDRLPRPPPDRSPAIIPRPPSSTNPGSSVTDVDESPRIPRTLHHGVLVFAMLREELGNRHLGGTVRYLGVAILRMDIKGSSVSSVMGFVSAASVFRISRYRYPSHICLFSIKMGQQNSRPVFDSKLTKSHVEHALIQQDGRHNDIPTVLATLLFLDASPEMLKHAYRCRKDSLHTWTPSPGSITDEATKTALLGDKRFQRAFMTYFSLLNNQYNSNSTALALSQLFSGPIPLVYGLFSSLGLPLTFLSDGIELRSAILVAQSLTLSAVDWQPGIYDLLTSSQLARPASELLGPEELLRRVAYDGRFSGVMKGGAGYHNISQILSNSSARTAVVEYVQQLDCRNLSLLLPQLASLSVLLLTATHKPERPAFDFYLAHLVTAVNSLRVVLSILEEGTQRVVVARGVWLLFVLVYVTQLRPVVDGELLMGMELQEGHDWRAVYDVFCNEGGTGQGRWGNGPWLRVMRTLFELGREFDGEGNGGVCLRGAWKMVGYWSGWTGLGGEGGGRDGGLNIRL</sequence>
<keyword evidence="1" id="KW-0560">Oxidoreductase</keyword>
<keyword evidence="4" id="KW-1185">Reference proteome</keyword>
<evidence type="ECO:0000313" key="3">
    <source>
        <dbReference type="EMBL" id="KAK4653609.1"/>
    </source>
</evidence>
<proteinExistence type="predicted"/>
<dbReference type="GeneID" id="87911163"/>
<gene>
    <name evidence="3" type="ORF">QC762_508450</name>
</gene>
<evidence type="ECO:0000313" key="4">
    <source>
        <dbReference type="Proteomes" id="UP001323405"/>
    </source>
</evidence>
<dbReference type="Proteomes" id="UP001323405">
    <property type="component" value="Unassembled WGS sequence"/>
</dbReference>
<organism evidence="3 4">
    <name type="scientific">Podospora pseudocomata</name>
    <dbReference type="NCBI Taxonomy" id="2093779"/>
    <lineage>
        <taxon>Eukaryota</taxon>
        <taxon>Fungi</taxon>
        <taxon>Dikarya</taxon>
        <taxon>Ascomycota</taxon>
        <taxon>Pezizomycotina</taxon>
        <taxon>Sordariomycetes</taxon>
        <taxon>Sordariomycetidae</taxon>
        <taxon>Sordariales</taxon>
        <taxon>Podosporaceae</taxon>
        <taxon>Podospora</taxon>
    </lineage>
</organism>
<protein>
    <recommendedName>
        <fullName evidence="5">Transcription factor domain-containing protein</fullName>
    </recommendedName>
</protein>
<dbReference type="EMBL" id="JAFFHA010000007">
    <property type="protein sequence ID" value="KAK4653609.1"/>
    <property type="molecule type" value="Genomic_DNA"/>
</dbReference>
<dbReference type="PANTHER" id="PTHR35870:SF6">
    <property type="entry name" value="MGS207 PROTEIN"/>
    <property type="match status" value="1"/>
</dbReference>
<accession>A0ABR0GCY2</accession>
<comment type="caution">
    <text evidence="3">The sequence shown here is derived from an EMBL/GenBank/DDBJ whole genome shotgun (WGS) entry which is preliminary data.</text>
</comment>
<dbReference type="Pfam" id="PF14027">
    <property type="entry name" value="Questin_oxidase"/>
    <property type="match status" value="1"/>
</dbReference>
<evidence type="ECO:0000256" key="1">
    <source>
        <dbReference type="ARBA" id="ARBA00023002"/>
    </source>
</evidence>
<evidence type="ECO:0000256" key="2">
    <source>
        <dbReference type="SAM" id="MobiDB-lite"/>
    </source>
</evidence>
<dbReference type="InterPro" id="IPR025337">
    <property type="entry name" value="Questin_oxidase-like"/>
</dbReference>